<reference evidence="14" key="1">
    <citation type="submission" date="2022-08" db="EMBL/GenBank/DDBJ databases">
        <authorList>
            <person name="Li F."/>
        </authorList>
    </citation>
    <scope>NUCLEOTIDE SEQUENCE</scope>
    <source>
        <strain evidence="14">MQZ15Z-1</strain>
    </source>
</reference>
<gene>
    <name evidence="14" type="primary">secG</name>
    <name evidence="14" type="ORF">NVS89_18580</name>
</gene>
<dbReference type="GO" id="GO:0015450">
    <property type="term" value="F:protein-transporting ATPase activity"/>
    <property type="evidence" value="ECO:0007669"/>
    <property type="project" value="UniProtKB-UniRule"/>
</dbReference>
<evidence type="ECO:0000256" key="12">
    <source>
        <dbReference type="RuleBase" id="RU365087"/>
    </source>
</evidence>
<dbReference type="GO" id="GO:0005886">
    <property type="term" value="C:plasma membrane"/>
    <property type="evidence" value="ECO:0007669"/>
    <property type="project" value="UniProtKB-SubCell"/>
</dbReference>
<evidence type="ECO:0000256" key="3">
    <source>
        <dbReference type="ARBA" id="ARBA00017876"/>
    </source>
</evidence>
<keyword evidence="10 12" id="KW-0472">Membrane</keyword>
<comment type="caution">
    <text evidence="14">The sequence shown here is derived from an EMBL/GenBank/DDBJ whole genome shotgun (WGS) entry which is preliminary data.</text>
</comment>
<comment type="caution">
    <text evidence="12">Lacks conserved residue(s) required for the propagation of feature annotation.</text>
</comment>
<proteinExistence type="inferred from homology"/>
<feature type="region of interest" description="Disordered" evidence="13">
    <location>
        <begin position="84"/>
        <end position="131"/>
    </location>
</feature>
<comment type="function">
    <text evidence="11 12">Involved in protein export. Participates in an early event of protein translocation.</text>
</comment>
<dbReference type="EMBL" id="JANTHZ010000009">
    <property type="protein sequence ID" value="MCS0497097.1"/>
    <property type="molecule type" value="Genomic_DNA"/>
</dbReference>
<evidence type="ECO:0000313" key="14">
    <source>
        <dbReference type="EMBL" id="MCS0497097.1"/>
    </source>
</evidence>
<feature type="compositionally biased region" description="Low complexity" evidence="13">
    <location>
        <begin position="86"/>
        <end position="107"/>
    </location>
</feature>
<dbReference type="PANTHER" id="PTHR34182">
    <property type="entry name" value="PROTEIN-EXPORT MEMBRANE PROTEIN SECG"/>
    <property type="match status" value="1"/>
</dbReference>
<dbReference type="PANTHER" id="PTHR34182:SF1">
    <property type="entry name" value="PROTEIN-EXPORT MEMBRANE PROTEIN SECG"/>
    <property type="match status" value="1"/>
</dbReference>
<evidence type="ECO:0000256" key="13">
    <source>
        <dbReference type="SAM" id="MobiDB-lite"/>
    </source>
</evidence>
<dbReference type="AlphaFoldDB" id="A0A9X2PE63"/>
<comment type="subcellular location">
    <subcellularLocation>
        <location evidence="1 12">Cell membrane</location>
        <topology evidence="1 12">Multi-pass membrane protein</topology>
    </subcellularLocation>
</comment>
<keyword evidence="4 12" id="KW-0813">Transport</keyword>
<dbReference type="GO" id="GO:0009306">
    <property type="term" value="P:protein secretion"/>
    <property type="evidence" value="ECO:0007669"/>
    <property type="project" value="UniProtKB-UniRule"/>
</dbReference>
<keyword evidence="6 12" id="KW-0812">Transmembrane</keyword>
<dbReference type="InterPro" id="IPR004692">
    <property type="entry name" value="SecG"/>
</dbReference>
<keyword evidence="9 12" id="KW-0811">Translocation</keyword>
<dbReference type="NCBIfam" id="TIGR00810">
    <property type="entry name" value="secG"/>
    <property type="match status" value="1"/>
</dbReference>
<evidence type="ECO:0000256" key="11">
    <source>
        <dbReference type="ARBA" id="ARBA00025182"/>
    </source>
</evidence>
<evidence type="ECO:0000256" key="1">
    <source>
        <dbReference type="ARBA" id="ARBA00004651"/>
    </source>
</evidence>
<evidence type="ECO:0000256" key="6">
    <source>
        <dbReference type="ARBA" id="ARBA00022692"/>
    </source>
</evidence>
<dbReference type="Pfam" id="PF03840">
    <property type="entry name" value="SecG"/>
    <property type="match status" value="1"/>
</dbReference>
<dbReference type="GO" id="GO:0043952">
    <property type="term" value="P:protein transport by the Sec complex"/>
    <property type="evidence" value="ECO:0007669"/>
    <property type="project" value="TreeGrafter"/>
</dbReference>
<feature type="transmembrane region" description="Helical" evidence="12">
    <location>
        <begin position="51"/>
        <end position="76"/>
    </location>
</feature>
<keyword evidence="8 12" id="KW-1133">Transmembrane helix</keyword>
<dbReference type="RefSeq" id="WP_258734249.1">
    <property type="nucleotide sequence ID" value="NZ_JANTHY010000005.1"/>
</dbReference>
<evidence type="ECO:0000256" key="2">
    <source>
        <dbReference type="ARBA" id="ARBA00008445"/>
    </source>
</evidence>
<keyword evidence="15" id="KW-1185">Reference proteome</keyword>
<keyword evidence="7 12" id="KW-0653">Protein transport</keyword>
<evidence type="ECO:0000256" key="4">
    <source>
        <dbReference type="ARBA" id="ARBA00022448"/>
    </source>
</evidence>
<comment type="similarity">
    <text evidence="2 12">Belongs to the SecG family.</text>
</comment>
<sequence length="131" mass="12725">MQTVIIVIHLMVVLALIGVVLIQRSEGGGLGIGGGGGGGGGFFSARGTANVLTRATAILAALFFITSLSLTILAGWGRGPSTIFNTPAATTPAGTPASPSAPAPGGSVLDQLKGAQPAPTAPAAPQVPQSQ</sequence>
<evidence type="ECO:0000256" key="10">
    <source>
        <dbReference type="ARBA" id="ARBA00023136"/>
    </source>
</evidence>
<evidence type="ECO:0000313" key="15">
    <source>
        <dbReference type="Proteomes" id="UP001151088"/>
    </source>
</evidence>
<accession>A0A9X2PE63</accession>
<evidence type="ECO:0000256" key="8">
    <source>
        <dbReference type="ARBA" id="ARBA00022989"/>
    </source>
</evidence>
<dbReference type="GO" id="GO:0065002">
    <property type="term" value="P:intracellular protein transmembrane transport"/>
    <property type="evidence" value="ECO:0007669"/>
    <property type="project" value="TreeGrafter"/>
</dbReference>
<name>A0A9X2PE63_9HYPH</name>
<feature type="compositionally biased region" description="Low complexity" evidence="13">
    <location>
        <begin position="115"/>
        <end position="131"/>
    </location>
</feature>
<evidence type="ECO:0000256" key="9">
    <source>
        <dbReference type="ARBA" id="ARBA00023010"/>
    </source>
</evidence>
<protein>
    <recommendedName>
        <fullName evidence="3 12">Protein-export membrane protein SecG</fullName>
    </recommendedName>
</protein>
<evidence type="ECO:0000256" key="7">
    <source>
        <dbReference type="ARBA" id="ARBA00022927"/>
    </source>
</evidence>
<dbReference type="PRINTS" id="PR01651">
    <property type="entry name" value="SECGEXPORT"/>
</dbReference>
<organism evidence="14 15">
    <name type="scientific">Ancylobacter mangrovi</name>
    <dbReference type="NCBI Taxonomy" id="2972472"/>
    <lineage>
        <taxon>Bacteria</taxon>
        <taxon>Pseudomonadati</taxon>
        <taxon>Pseudomonadota</taxon>
        <taxon>Alphaproteobacteria</taxon>
        <taxon>Hyphomicrobiales</taxon>
        <taxon>Xanthobacteraceae</taxon>
        <taxon>Ancylobacter</taxon>
    </lineage>
</organism>
<evidence type="ECO:0000256" key="5">
    <source>
        <dbReference type="ARBA" id="ARBA00022475"/>
    </source>
</evidence>
<keyword evidence="5 12" id="KW-1003">Cell membrane</keyword>
<dbReference type="Proteomes" id="UP001151088">
    <property type="component" value="Unassembled WGS sequence"/>
</dbReference>